<feature type="region of interest" description="Disordered" evidence="1">
    <location>
        <begin position="74"/>
        <end position="120"/>
    </location>
</feature>
<reference evidence="3" key="1">
    <citation type="submission" date="2014-05" db="EMBL/GenBank/DDBJ databases">
        <title>The transcriptome of the halophilic microalga Tetraselmis sp. GSL018 isolated from the Great Salt Lake, Utah.</title>
        <authorList>
            <person name="Jinkerson R.E."/>
            <person name="D'Adamo S."/>
            <person name="Posewitz M.C."/>
        </authorList>
    </citation>
    <scope>NUCLEOTIDE SEQUENCE</scope>
    <source>
        <strain evidence="3">GSL018</strain>
    </source>
</reference>
<evidence type="ECO:0000313" key="3">
    <source>
        <dbReference type="EMBL" id="JAC69885.1"/>
    </source>
</evidence>
<evidence type="ECO:0000256" key="2">
    <source>
        <dbReference type="SAM" id="SignalP"/>
    </source>
</evidence>
<feature type="compositionally biased region" description="Basic and acidic residues" evidence="1">
    <location>
        <begin position="74"/>
        <end position="97"/>
    </location>
</feature>
<feature type="signal peptide" evidence="2">
    <location>
        <begin position="1"/>
        <end position="23"/>
    </location>
</feature>
<name>A0A061RGS0_9CHLO</name>
<organism evidence="3">
    <name type="scientific">Tetraselmis sp. GSL018</name>
    <dbReference type="NCBI Taxonomy" id="582737"/>
    <lineage>
        <taxon>Eukaryota</taxon>
        <taxon>Viridiplantae</taxon>
        <taxon>Chlorophyta</taxon>
        <taxon>core chlorophytes</taxon>
        <taxon>Chlorodendrophyceae</taxon>
        <taxon>Chlorodendrales</taxon>
        <taxon>Chlorodendraceae</taxon>
        <taxon>Tetraselmis</taxon>
    </lineage>
</organism>
<keyword evidence="2" id="KW-0732">Signal</keyword>
<protein>
    <submittedName>
        <fullName evidence="3">Uncharacterized protein</fullName>
    </submittedName>
</protein>
<dbReference type="EMBL" id="GBEZ01016357">
    <property type="protein sequence ID" value="JAC69885.1"/>
    <property type="molecule type" value="Transcribed_RNA"/>
</dbReference>
<evidence type="ECO:0000256" key="1">
    <source>
        <dbReference type="SAM" id="MobiDB-lite"/>
    </source>
</evidence>
<proteinExistence type="predicted"/>
<gene>
    <name evidence="3" type="ORF">TSPGSL018_5333</name>
</gene>
<dbReference type="AlphaFoldDB" id="A0A061RGS0"/>
<sequence>MGFPLCLSFLLSSFFFLWGKGGGELTLGERLGAKERGWGLAQGIGGGEADRAFRCRRNSFGRLANAFGRNQRRPWDRSLDSETDRRSEERLRDRQEWKGMYSQREGHEAGKFGGPRARGNFQTDEGVWQRQWGEGESGQRAHPCIVAVPLMEGRELSARSRS</sequence>
<feature type="chain" id="PRO_5001610558" evidence="2">
    <location>
        <begin position="24"/>
        <end position="162"/>
    </location>
</feature>
<accession>A0A061RGS0</accession>